<organism evidence="4 5">
    <name type="scientific">Cryobacterium arcticum</name>
    <dbReference type="NCBI Taxonomy" id="670052"/>
    <lineage>
        <taxon>Bacteria</taxon>
        <taxon>Bacillati</taxon>
        <taxon>Actinomycetota</taxon>
        <taxon>Actinomycetes</taxon>
        <taxon>Micrococcales</taxon>
        <taxon>Microbacteriaceae</taxon>
        <taxon>Cryobacterium</taxon>
    </lineage>
</organism>
<dbReference type="PANTHER" id="PTHR33392:SF6">
    <property type="entry name" value="POLYISOPRENYL-TEICHOIC ACID--PEPTIDOGLYCAN TEICHOIC ACID TRANSFERASE TAGU"/>
    <property type="match status" value="1"/>
</dbReference>
<name>A0A317ZU83_9MICO</name>
<dbReference type="OrthoDB" id="9782542at2"/>
<dbReference type="Proteomes" id="UP000246722">
    <property type="component" value="Unassembled WGS sequence"/>
</dbReference>
<dbReference type="Gene3D" id="3.40.630.190">
    <property type="entry name" value="LCP protein"/>
    <property type="match status" value="1"/>
</dbReference>
<dbReference type="Pfam" id="PF03816">
    <property type="entry name" value="LytR_cpsA_psr"/>
    <property type="match status" value="1"/>
</dbReference>
<proteinExistence type="inferred from homology"/>
<evidence type="ECO:0000313" key="5">
    <source>
        <dbReference type="Proteomes" id="UP000246722"/>
    </source>
</evidence>
<keyword evidence="2" id="KW-0472">Membrane</keyword>
<keyword evidence="2" id="KW-0812">Transmembrane</keyword>
<feature type="domain" description="Cell envelope-related transcriptional attenuator" evidence="3">
    <location>
        <begin position="101"/>
        <end position="243"/>
    </location>
</feature>
<dbReference type="InterPro" id="IPR050922">
    <property type="entry name" value="LytR/CpsA/Psr_CW_biosynth"/>
</dbReference>
<comment type="similarity">
    <text evidence="1">Belongs to the LytR/CpsA/Psr (LCP) family.</text>
</comment>
<sequence>MSAQSAPTTLTGTGGKRRVRRIVVIVLSIVAVVVLVVTGVTAGSVLATFQAVEKIPNAFPAEADRPPVTSGVAASSMNFLLLGSDSRGEHKGSLAEINGQNSDTLVVMHVPADRDQITVMSIPRDTWLAIPGHGEAKVSAAMSWGGVPLAVQTVESLIDARIDHVAVVDFGGFQGLTDALGGVDIDNPIAFDSFYLTGHAFPQGPQHLTGTEALAFARERAAFPDGDVQRVHNQQLLIAAIFDGILEQATLTDPGRVSAVIGAVTEHLAVDDTLASTDLVGLGVELREVRADDVTFFTIPTLGAGTSPDGQVMITLDRAALPAVQDAFRSDTLDDLAVGLRSVS</sequence>
<dbReference type="PANTHER" id="PTHR33392">
    <property type="entry name" value="POLYISOPRENYL-TEICHOIC ACID--PEPTIDOGLYCAN TEICHOIC ACID TRANSFERASE TAGU"/>
    <property type="match status" value="1"/>
</dbReference>
<dbReference type="RefSeq" id="WP_110126480.1">
    <property type="nucleotide sequence ID" value="NZ_QHLY01000009.1"/>
</dbReference>
<dbReference type="EMBL" id="QHLY01000009">
    <property type="protein sequence ID" value="PXA70006.1"/>
    <property type="molecule type" value="Genomic_DNA"/>
</dbReference>
<gene>
    <name evidence="4" type="ORF">CTB96_08395</name>
</gene>
<feature type="transmembrane region" description="Helical" evidence="2">
    <location>
        <begin position="22"/>
        <end position="47"/>
    </location>
</feature>
<comment type="caution">
    <text evidence="4">The sequence shown here is derived from an EMBL/GenBank/DDBJ whole genome shotgun (WGS) entry which is preliminary data.</text>
</comment>
<evidence type="ECO:0000313" key="4">
    <source>
        <dbReference type="EMBL" id="PXA70006.1"/>
    </source>
</evidence>
<evidence type="ECO:0000259" key="3">
    <source>
        <dbReference type="Pfam" id="PF03816"/>
    </source>
</evidence>
<reference evidence="4 5" key="1">
    <citation type="submission" date="2018-05" db="EMBL/GenBank/DDBJ databases">
        <title>Genetic diversity of glacier-inhabiting Cryobacterium bacteria in China and description of Cryobacterium mengkeensis sp. nov. and Arthrobacter glacialis sp. nov.</title>
        <authorList>
            <person name="Liu Q."/>
            <person name="Xin Y.-H."/>
        </authorList>
    </citation>
    <scope>NUCLEOTIDE SEQUENCE [LARGE SCALE GENOMIC DNA]</scope>
    <source>
        <strain evidence="4 5">SK-1</strain>
    </source>
</reference>
<keyword evidence="5" id="KW-1185">Reference proteome</keyword>
<dbReference type="NCBIfam" id="TIGR00350">
    <property type="entry name" value="lytR_cpsA_psr"/>
    <property type="match status" value="1"/>
</dbReference>
<evidence type="ECO:0000256" key="1">
    <source>
        <dbReference type="ARBA" id="ARBA00006068"/>
    </source>
</evidence>
<accession>A0A317ZU83</accession>
<dbReference type="AlphaFoldDB" id="A0A317ZU83"/>
<dbReference type="InterPro" id="IPR004474">
    <property type="entry name" value="LytR_CpsA_psr"/>
</dbReference>
<evidence type="ECO:0000256" key="2">
    <source>
        <dbReference type="SAM" id="Phobius"/>
    </source>
</evidence>
<keyword evidence="2" id="KW-1133">Transmembrane helix</keyword>
<protein>
    <submittedName>
        <fullName evidence="4">Transcriptional regulator</fullName>
    </submittedName>
</protein>